<evidence type="ECO:0000313" key="3">
    <source>
        <dbReference type="Proteomes" id="UP001199424"/>
    </source>
</evidence>
<evidence type="ECO:0000313" key="2">
    <source>
        <dbReference type="EMBL" id="MCC2136971.1"/>
    </source>
</evidence>
<name>A0AAE3AMI1_9FIRM</name>
<keyword evidence="3" id="KW-1185">Reference proteome</keyword>
<keyword evidence="1" id="KW-1133">Transmembrane helix</keyword>
<proteinExistence type="predicted"/>
<dbReference type="AlphaFoldDB" id="A0AAE3AMI1"/>
<feature type="transmembrane region" description="Helical" evidence="1">
    <location>
        <begin position="6"/>
        <end position="24"/>
    </location>
</feature>
<accession>A0AAE3AMI1</accession>
<keyword evidence="1" id="KW-0812">Transmembrane</keyword>
<feature type="transmembrane region" description="Helical" evidence="1">
    <location>
        <begin position="70"/>
        <end position="93"/>
    </location>
</feature>
<feature type="transmembrane region" description="Helical" evidence="1">
    <location>
        <begin position="44"/>
        <end position="64"/>
    </location>
</feature>
<reference evidence="2" key="1">
    <citation type="submission" date="2021-10" db="EMBL/GenBank/DDBJ databases">
        <title>Anaerobic single-cell dispensing facilitates the cultivation of human gut bacteria.</title>
        <authorList>
            <person name="Afrizal A."/>
        </authorList>
    </citation>
    <scope>NUCLEOTIDE SEQUENCE</scope>
    <source>
        <strain evidence="2">CLA-AA-H250</strain>
    </source>
</reference>
<comment type="caution">
    <text evidence="2">The sequence shown here is derived from an EMBL/GenBank/DDBJ whole genome shotgun (WGS) entry which is preliminary data.</text>
</comment>
<dbReference type="RefSeq" id="WP_308449317.1">
    <property type="nucleotide sequence ID" value="NZ_JAJEQC010000007.1"/>
</dbReference>
<dbReference type="Proteomes" id="UP001199424">
    <property type="component" value="Unassembled WGS sequence"/>
</dbReference>
<sequence>MTPEMIAEILETVMILAFGLSWPLSIYKSVKSRTAKGKSLQFEIFIWLGYIAGIVMKCIQFFVIGKSGPIFVLSWVFYCLNFIEITIDMLLYFRNVKLDKENEGK</sequence>
<dbReference type="EMBL" id="JAJEQC010000007">
    <property type="protein sequence ID" value="MCC2136971.1"/>
    <property type="molecule type" value="Genomic_DNA"/>
</dbReference>
<evidence type="ECO:0000256" key="1">
    <source>
        <dbReference type="SAM" id="Phobius"/>
    </source>
</evidence>
<evidence type="ECO:0008006" key="4">
    <source>
        <dbReference type="Google" id="ProtNLM"/>
    </source>
</evidence>
<gene>
    <name evidence="2" type="ORF">LKD31_08055</name>
</gene>
<keyword evidence="1" id="KW-0472">Membrane</keyword>
<organism evidence="2 3">
    <name type="scientific">Hominenteromicrobium mulieris</name>
    <dbReference type="NCBI Taxonomy" id="2885357"/>
    <lineage>
        <taxon>Bacteria</taxon>
        <taxon>Bacillati</taxon>
        <taxon>Bacillota</taxon>
        <taxon>Clostridia</taxon>
        <taxon>Eubacteriales</taxon>
        <taxon>Oscillospiraceae</taxon>
        <taxon>Hominenteromicrobium</taxon>
    </lineage>
</organism>
<protein>
    <recommendedName>
        <fullName evidence="4">PQ-loop repeat-containing protein</fullName>
    </recommendedName>
</protein>